<organism evidence="1 2">
    <name type="scientific">Solidesulfovibrio carbinolicus</name>
    <dbReference type="NCBI Taxonomy" id="296842"/>
    <lineage>
        <taxon>Bacteria</taxon>
        <taxon>Pseudomonadati</taxon>
        <taxon>Thermodesulfobacteriota</taxon>
        <taxon>Desulfovibrionia</taxon>
        <taxon>Desulfovibrionales</taxon>
        <taxon>Desulfovibrionaceae</taxon>
        <taxon>Solidesulfovibrio</taxon>
    </lineage>
</organism>
<reference evidence="1 2" key="1">
    <citation type="submission" date="2018-02" db="EMBL/GenBank/DDBJ databases">
        <title>Genome sequence of Desulfovibrio carbinolicus DSM 3852.</title>
        <authorList>
            <person name="Wilbanks E."/>
            <person name="Skennerton C.T."/>
            <person name="Orphan V.J."/>
        </authorList>
    </citation>
    <scope>NUCLEOTIDE SEQUENCE [LARGE SCALE GENOMIC DNA]</scope>
    <source>
        <strain evidence="1 2">DSM 3852</strain>
    </source>
</reference>
<sequence length="387" mass="43579">MNRTVSRRLGDAFFRFVHGNRLVYNTCWEDPRLDRRLLTLGTDSRVVVITSAGDNALDYLLDEPAEVACVDLNFRQNALLELKRALFCRASFKELFTFFGEGGGPSCAATYARLRGHLPAYAAAYWDKNIAYFKGGRLSRSFYHHGASGAAAFLFTRLLGLLKPGLRRELPRLLAAGDLAEQRRAFAAVEPIFWDRLSRWLVARPALMALLGVPRPQIALIRDSHPGGLEGFVREKVRRVFTETAMAENYFWRVYLTGRYAPECCPEYLKEQHFEAIRERLGRLTTHTDSLSGFLARHPGPYSHFVLLDHQDWLANHDPAALAEEWERIFAAAAPGARVLMRSAGLDVAFVPEAARRRLTFFPEVTEALHGADRVGTYGSQHLAVVA</sequence>
<dbReference type="RefSeq" id="WP_129353186.1">
    <property type="nucleotide sequence ID" value="NZ_CP026538.1"/>
</dbReference>
<dbReference type="PANTHER" id="PTHR47473">
    <property type="entry name" value="BTA1P"/>
    <property type="match status" value="1"/>
</dbReference>
<dbReference type="AlphaFoldDB" id="A0A4P6HMV9"/>
<accession>A0A4P6HMV9</accession>
<dbReference type="PANTHER" id="PTHR47473:SF1">
    <property type="entry name" value="METHYLTRANSFERASE DOMAIN-CONTAINING PROTEIN"/>
    <property type="match status" value="1"/>
</dbReference>
<dbReference type="EMBL" id="CP026538">
    <property type="protein sequence ID" value="QAZ68056.1"/>
    <property type="molecule type" value="Genomic_DNA"/>
</dbReference>
<keyword evidence="2" id="KW-1185">Reference proteome</keyword>
<gene>
    <name evidence="1" type="ORF">C3Y92_12795</name>
</gene>
<dbReference type="Pfam" id="PF11899">
    <property type="entry name" value="DUF3419"/>
    <property type="match status" value="1"/>
</dbReference>
<name>A0A4P6HMV9_9BACT</name>
<dbReference type="KEGG" id="dcb:C3Y92_12795"/>
<evidence type="ECO:0000313" key="1">
    <source>
        <dbReference type="EMBL" id="QAZ68056.1"/>
    </source>
</evidence>
<dbReference type="OrthoDB" id="1522784at2"/>
<dbReference type="InterPro" id="IPR021829">
    <property type="entry name" value="DUF3419"/>
</dbReference>
<evidence type="ECO:0000313" key="2">
    <source>
        <dbReference type="Proteomes" id="UP000293296"/>
    </source>
</evidence>
<protein>
    <submittedName>
        <fullName evidence="1">DUF3419 domain-containing protein</fullName>
    </submittedName>
</protein>
<proteinExistence type="predicted"/>
<dbReference type="Proteomes" id="UP000293296">
    <property type="component" value="Chromosome"/>
</dbReference>